<comment type="similarity">
    <text evidence="6">Belongs to the FAD-dependent oxidoreductase 2 family. 3-oxosteroid dehydrogenase subfamily.</text>
</comment>
<feature type="domain" description="FAD-dependent oxidoreductase 2 FAD-binding" evidence="9">
    <location>
        <begin position="7"/>
        <end position="528"/>
    </location>
</feature>
<evidence type="ECO:0000259" key="9">
    <source>
        <dbReference type="Pfam" id="PF00890"/>
    </source>
</evidence>
<dbReference type="OrthoDB" id="9813348at2"/>
<reference evidence="10 11" key="1">
    <citation type="submission" date="2016-11" db="EMBL/GenBank/DDBJ databases">
        <authorList>
            <person name="Jaros S."/>
            <person name="Januszkiewicz K."/>
            <person name="Wedrychowicz H."/>
        </authorList>
    </citation>
    <scope>NUCLEOTIDE SEQUENCE [LARGE SCALE GENOMIC DNA]</scope>
    <source>
        <strain evidence="10 11">DSM 25479</strain>
    </source>
</reference>
<dbReference type="InterPro" id="IPR027477">
    <property type="entry name" value="Succ_DH/fumarate_Rdtase_cat_sf"/>
</dbReference>
<evidence type="ECO:0000256" key="1">
    <source>
        <dbReference type="ARBA" id="ARBA00001974"/>
    </source>
</evidence>
<keyword evidence="3" id="KW-0274">FAD</keyword>
<evidence type="ECO:0000313" key="10">
    <source>
        <dbReference type="EMBL" id="SHI58600.1"/>
    </source>
</evidence>
<proteinExistence type="inferred from homology"/>
<dbReference type="FunFam" id="3.50.50.60:FF:000208">
    <property type="entry name" value="3-ketosteroid dehydrogenase"/>
    <property type="match status" value="1"/>
</dbReference>
<evidence type="ECO:0000256" key="3">
    <source>
        <dbReference type="ARBA" id="ARBA00022827"/>
    </source>
</evidence>
<sequence length="547" mass="60220">MKTHNVDFLVAGSGGGGMTAALKAHSLGLDVLIVEKAPHYGGSTAMSGGGIWAPNNYVLREHGIYDEPESVVTYMKEVTEGKVAEPKIRAYVQKGPEMFDFFRKASTHLRWIYSEGYSDYHPEFPGGRPEGRSIEAEPLDFNELGEDKYLVQPSDITMPGGIYLTALEFKNMTMALRTRKGLQTSFKAMGRTIADAVTKKDMRALGYSVIGRLKLALNERNIPLWLNSPVKELVVENDRVVGAIVEKDGEEVKVLAKNGVLFATGGFDHNRKMRRENFPEEAQRDLSLGSKHNTGDGIQMGQELGAKLGFMDDAWWMPAIQLPNGTLFTLVSERAIPRSIIVGKDGKRFTNEASPYVNFVHDQIESGNEVVYQILDQTAVNRYMYGAKPPLLPFSEDWYKTGLVTKADTLAELAEKIGIDRDGFVQEVQDYNRDAETGKDTKFGKGESAYDRYYGDPTLQNPVMDEISKAPFYAVKVVIGDLGTKGGLDTNEFAQVIKENGEVIPGFYATGNTMASVMGYDYAGAGATIGPSMIFGYIAAEHAAKQN</sequence>
<keyword evidence="2" id="KW-0285">Flavoprotein</keyword>
<dbReference type="Gene3D" id="3.50.50.60">
    <property type="entry name" value="FAD/NAD(P)-binding domain"/>
    <property type="match status" value="2"/>
</dbReference>
<accession>A0A1M6CC38</accession>
<dbReference type="EC" id="1.3.99.4" evidence="7"/>
<dbReference type="PANTHER" id="PTHR43400">
    <property type="entry name" value="FUMARATE REDUCTASE"/>
    <property type="match status" value="1"/>
</dbReference>
<dbReference type="SUPFAM" id="SSF51905">
    <property type="entry name" value="FAD/NAD(P)-binding domain"/>
    <property type="match status" value="1"/>
</dbReference>
<dbReference type="RefSeq" id="WP_073178624.1">
    <property type="nucleotide sequence ID" value="NZ_FQYI01000002.1"/>
</dbReference>
<evidence type="ECO:0000256" key="8">
    <source>
        <dbReference type="ARBA" id="ARBA00069709"/>
    </source>
</evidence>
<dbReference type="EMBL" id="FQYI01000002">
    <property type="protein sequence ID" value="SHI58600.1"/>
    <property type="molecule type" value="Genomic_DNA"/>
</dbReference>
<evidence type="ECO:0000256" key="7">
    <source>
        <dbReference type="ARBA" id="ARBA00066536"/>
    </source>
</evidence>
<keyword evidence="11" id="KW-1185">Reference proteome</keyword>
<organism evidence="10 11">
    <name type="scientific">Cruoricaptor ignavus</name>
    <dbReference type="NCBI Taxonomy" id="1118202"/>
    <lineage>
        <taxon>Bacteria</taxon>
        <taxon>Pseudomonadati</taxon>
        <taxon>Bacteroidota</taxon>
        <taxon>Flavobacteriia</taxon>
        <taxon>Flavobacteriales</taxon>
        <taxon>Weeksellaceae</taxon>
        <taxon>Cruoricaptor</taxon>
    </lineage>
</organism>
<name>A0A1M6CC38_9FLAO</name>
<comment type="cofactor">
    <cofactor evidence="1">
        <name>FAD</name>
        <dbReference type="ChEBI" id="CHEBI:57692"/>
    </cofactor>
</comment>
<keyword evidence="4" id="KW-0560">Oxidoreductase</keyword>
<dbReference type="GO" id="GO:0008202">
    <property type="term" value="P:steroid metabolic process"/>
    <property type="evidence" value="ECO:0007669"/>
    <property type="project" value="UniProtKB-ARBA"/>
</dbReference>
<dbReference type="InterPro" id="IPR050315">
    <property type="entry name" value="FAD-oxidoreductase_2"/>
</dbReference>
<dbReference type="STRING" id="1118202.SAMN05443429_102299"/>
<dbReference type="PANTHER" id="PTHR43400:SF10">
    <property type="entry name" value="3-OXOSTEROID 1-DEHYDROGENASE"/>
    <property type="match status" value="1"/>
</dbReference>
<evidence type="ECO:0000313" key="11">
    <source>
        <dbReference type="Proteomes" id="UP000184335"/>
    </source>
</evidence>
<evidence type="ECO:0000256" key="5">
    <source>
        <dbReference type="ARBA" id="ARBA00051951"/>
    </source>
</evidence>
<gene>
    <name evidence="10" type="ORF">SAMN05443429_102299</name>
</gene>
<dbReference type="GO" id="GO:0047571">
    <property type="term" value="F:3-oxosteroid 1-dehydrogenase activity"/>
    <property type="evidence" value="ECO:0007669"/>
    <property type="project" value="UniProtKB-EC"/>
</dbReference>
<dbReference type="InterPro" id="IPR036188">
    <property type="entry name" value="FAD/NAD-bd_sf"/>
</dbReference>
<dbReference type="InterPro" id="IPR003953">
    <property type="entry name" value="FAD-dep_OxRdtase_2_FAD-bd"/>
</dbReference>
<dbReference type="SUPFAM" id="SSF56425">
    <property type="entry name" value="Succinate dehydrogenase/fumarate reductase flavoprotein, catalytic domain"/>
    <property type="match status" value="1"/>
</dbReference>
<comment type="catalytic activity">
    <reaction evidence="5">
        <text>a 3-oxosteroid + A = a 3-oxo-Delta(1)-steroid + AH2</text>
        <dbReference type="Rhea" id="RHEA:13329"/>
        <dbReference type="ChEBI" id="CHEBI:13193"/>
        <dbReference type="ChEBI" id="CHEBI:17499"/>
        <dbReference type="ChEBI" id="CHEBI:20156"/>
        <dbReference type="ChEBI" id="CHEBI:47788"/>
        <dbReference type="EC" id="1.3.99.4"/>
    </reaction>
</comment>
<dbReference type="AlphaFoldDB" id="A0A1M6CC38"/>
<dbReference type="Pfam" id="PF00890">
    <property type="entry name" value="FAD_binding_2"/>
    <property type="match status" value="1"/>
</dbReference>
<dbReference type="Proteomes" id="UP000184335">
    <property type="component" value="Unassembled WGS sequence"/>
</dbReference>
<evidence type="ECO:0000256" key="6">
    <source>
        <dbReference type="ARBA" id="ARBA00061147"/>
    </source>
</evidence>
<evidence type="ECO:0000256" key="4">
    <source>
        <dbReference type="ARBA" id="ARBA00023002"/>
    </source>
</evidence>
<evidence type="ECO:0000256" key="2">
    <source>
        <dbReference type="ARBA" id="ARBA00022630"/>
    </source>
</evidence>
<protein>
    <recommendedName>
        <fullName evidence="8">3-oxosteroid 1-dehydrogenase</fullName>
        <ecNumber evidence="7">1.3.99.4</ecNumber>
    </recommendedName>
</protein>